<dbReference type="Proteomes" id="UP001597145">
    <property type="component" value="Unassembled WGS sequence"/>
</dbReference>
<evidence type="ECO:0000313" key="2">
    <source>
        <dbReference type="EMBL" id="MFD1529411.1"/>
    </source>
</evidence>
<keyword evidence="3" id="KW-1185">Reference proteome</keyword>
<name>A0ABW4FI56_9PSEU</name>
<comment type="caution">
    <text evidence="2">The sequence shown here is derived from an EMBL/GenBank/DDBJ whole genome shotgun (WGS) entry which is preliminary data.</text>
</comment>
<feature type="transmembrane region" description="Helical" evidence="1">
    <location>
        <begin position="6"/>
        <end position="27"/>
    </location>
</feature>
<keyword evidence="1" id="KW-0472">Membrane</keyword>
<organism evidence="2 3">
    <name type="scientific">Pseudonocardia aurantiaca</name>
    <dbReference type="NCBI Taxonomy" id="75290"/>
    <lineage>
        <taxon>Bacteria</taxon>
        <taxon>Bacillati</taxon>
        <taxon>Actinomycetota</taxon>
        <taxon>Actinomycetes</taxon>
        <taxon>Pseudonocardiales</taxon>
        <taxon>Pseudonocardiaceae</taxon>
        <taxon>Pseudonocardia</taxon>
    </lineage>
</organism>
<protein>
    <submittedName>
        <fullName evidence="2">DUF4267 domain-containing protein</fullName>
    </submittedName>
</protein>
<dbReference type="Pfam" id="PF14087">
    <property type="entry name" value="DUF4267"/>
    <property type="match status" value="1"/>
</dbReference>
<feature type="transmembrane region" description="Helical" evidence="1">
    <location>
        <begin position="103"/>
        <end position="123"/>
    </location>
</feature>
<reference evidence="3" key="1">
    <citation type="journal article" date="2019" name="Int. J. Syst. Evol. Microbiol.">
        <title>The Global Catalogue of Microorganisms (GCM) 10K type strain sequencing project: providing services to taxonomists for standard genome sequencing and annotation.</title>
        <authorList>
            <consortium name="The Broad Institute Genomics Platform"/>
            <consortium name="The Broad Institute Genome Sequencing Center for Infectious Disease"/>
            <person name="Wu L."/>
            <person name="Ma J."/>
        </authorList>
    </citation>
    <scope>NUCLEOTIDE SEQUENCE [LARGE SCALE GENOMIC DNA]</scope>
    <source>
        <strain evidence="3">JCM 12165</strain>
    </source>
</reference>
<accession>A0ABW4FI56</accession>
<keyword evidence="1" id="KW-0812">Transmembrane</keyword>
<dbReference type="RefSeq" id="WP_343984363.1">
    <property type="nucleotide sequence ID" value="NZ_BAAAJG010000020.1"/>
</dbReference>
<evidence type="ECO:0000256" key="1">
    <source>
        <dbReference type="SAM" id="Phobius"/>
    </source>
</evidence>
<dbReference type="EMBL" id="JBHUCP010000005">
    <property type="protein sequence ID" value="MFD1529411.1"/>
    <property type="molecule type" value="Genomic_DNA"/>
</dbReference>
<sequence length="124" mass="12652">MFVTIAATVLACVIGVGIILIGTRYLLAPQASASTFGLREWPAEGANGWLNVKGVRDIVSGLVILVPLALGQTQVVGWLLLAAAVTPFADAVIVLRGGGSKRLAYGMHGATGVAVLVAAALFLL</sequence>
<feature type="transmembrane region" description="Helical" evidence="1">
    <location>
        <begin position="76"/>
        <end position="96"/>
    </location>
</feature>
<proteinExistence type="predicted"/>
<evidence type="ECO:0000313" key="3">
    <source>
        <dbReference type="Proteomes" id="UP001597145"/>
    </source>
</evidence>
<dbReference type="InterPro" id="IPR025363">
    <property type="entry name" value="DUF4267"/>
</dbReference>
<gene>
    <name evidence="2" type="ORF">ACFSCY_08135</name>
</gene>
<keyword evidence="1" id="KW-1133">Transmembrane helix</keyword>